<dbReference type="Pfam" id="PF10861">
    <property type="entry name" value="DUF2784"/>
    <property type="match status" value="1"/>
</dbReference>
<evidence type="ECO:0000313" key="3">
    <source>
        <dbReference type="Proteomes" id="UP000676506"/>
    </source>
</evidence>
<dbReference type="InterPro" id="IPR021218">
    <property type="entry name" value="DUF2784"/>
</dbReference>
<keyword evidence="1" id="KW-1133">Transmembrane helix</keyword>
<evidence type="ECO:0000313" key="2">
    <source>
        <dbReference type="EMBL" id="QUW04127.1"/>
    </source>
</evidence>
<dbReference type="EMBL" id="CP072649">
    <property type="protein sequence ID" value="QUW04127.1"/>
    <property type="molecule type" value="Genomic_DNA"/>
</dbReference>
<evidence type="ECO:0000256" key="1">
    <source>
        <dbReference type="SAM" id="Phobius"/>
    </source>
</evidence>
<protein>
    <submittedName>
        <fullName evidence="2">DUF2784 family protein</fullName>
    </submittedName>
</protein>
<reference evidence="2 3" key="1">
    <citation type="submission" date="2021-03" db="EMBL/GenBank/DDBJ databases">
        <title>Genomic and phenotypic characterization of Chloracidobacterium isolates provides evidence for multiple species.</title>
        <authorList>
            <person name="Saini M.K."/>
            <person name="Costas A.M.G."/>
            <person name="Tank M."/>
            <person name="Bryant D.A."/>
        </authorList>
    </citation>
    <scope>NUCLEOTIDE SEQUENCE [LARGE SCALE GENOMIC DNA]</scope>
    <source>
        <strain evidence="2 3">BV2-C</strain>
    </source>
</reference>
<keyword evidence="3" id="KW-1185">Reference proteome</keyword>
<sequence>MGLESSDQYIWYVRGLALLHALIVAITVAGGLAIFTGRFRHARLDDLFAWAFFACCVGQLISLVLTGGCILTRWQRELLLRAGETEAFSGTFLQRYMPWLPNWFAVSGVPLLSLAALVGATVQVVATIRRRRRRG</sequence>
<name>A0ABX8BCI3_9BACT</name>
<proteinExistence type="predicted"/>
<dbReference type="Proteomes" id="UP000676506">
    <property type="component" value="Chromosome 2"/>
</dbReference>
<feature type="transmembrane region" description="Helical" evidence="1">
    <location>
        <begin position="12"/>
        <end position="35"/>
    </location>
</feature>
<keyword evidence="1" id="KW-0812">Transmembrane</keyword>
<keyword evidence="1" id="KW-0472">Membrane</keyword>
<feature type="transmembrane region" description="Helical" evidence="1">
    <location>
        <begin position="103"/>
        <end position="126"/>
    </location>
</feature>
<gene>
    <name evidence="2" type="ORF">J8C06_13860</name>
</gene>
<organism evidence="2 3">
    <name type="scientific">Chloracidobacterium validum</name>
    <dbReference type="NCBI Taxonomy" id="2821543"/>
    <lineage>
        <taxon>Bacteria</taxon>
        <taxon>Pseudomonadati</taxon>
        <taxon>Acidobacteriota</taxon>
        <taxon>Terriglobia</taxon>
        <taxon>Terriglobales</taxon>
        <taxon>Acidobacteriaceae</taxon>
        <taxon>Chloracidobacterium</taxon>
    </lineage>
</organism>
<accession>A0ABX8BCI3</accession>
<feature type="transmembrane region" description="Helical" evidence="1">
    <location>
        <begin position="47"/>
        <end position="74"/>
    </location>
</feature>